<dbReference type="PROSITE" id="PS51099">
    <property type="entry name" value="PTS_EIIB_TYPE_2"/>
    <property type="match status" value="1"/>
</dbReference>
<keyword evidence="15" id="KW-1185">Reference proteome</keyword>
<comment type="subcellular location">
    <subcellularLocation>
        <location evidence="1">Cytoplasm</location>
    </subcellularLocation>
</comment>
<evidence type="ECO:0000313" key="15">
    <source>
        <dbReference type="Proteomes" id="UP000004367"/>
    </source>
</evidence>
<dbReference type="InterPro" id="IPR036095">
    <property type="entry name" value="PTS_EIIB-like_sf"/>
</dbReference>
<feature type="domain" description="PTS EIIA type-2" evidence="12">
    <location>
        <begin position="6"/>
        <end position="149"/>
    </location>
</feature>
<evidence type="ECO:0000256" key="2">
    <source>
        <dbReference type="ARBA" id="ARBA00022448"/>
    </source>
</evidence>
<feature type="domain" description="PTS EIIB type-2" evidence="13">
    <location>
        <begin position="213"/>
        <end position="304"/>
    </location>
</feature>
<reference evidence="14 15" key="1">
    <citation type="submission" date="2012-02" db="EMBL/GenBank/DDBJ databases">
        <title>Whole genome shotgun sequence of Mobilicoccus pelagius NBRC 104925.</title>
        <authorList>
            <person name="Yoshida Y."/>
            <person name="Hosoyama A."/>
            <person name="Tsuchikane K."/>
            <person name="Katsumata H."/>
            <person name="Yamazaki S."/>
            <person name="Fujita N."/>
        </authorList>
    </citation>
    <scope>NUCLEOTIDE SEQUENCE [LARGE SCALE GENOMIC DNA]</scope>
    <source>
        <strain evidence="14 15">NBRC 104925</strain>
    </source>
</reference>
<dbReference type="Proteomes" id="UP000004367">
    <property type="component" value="Unassembled WGS sequence"/>
</dbReference>
<dbReference type="EMBL" id="BAFE01000062">
    <property type="protein sequence ID" value="GAB48908.1"/>
    <property type="molecule type" value="Genomic_DNA"/>
</dbReference>
<keyword evidence="6" id="KW-0598">Phosphotransferase system</keyword>
<dbReference type="Pfam" id="PF00359">
    <property type="entry name" value="PTS_EIIA_2"/>
    <property type="match status" value="1"/>
</dbReference>
<evidence type="ECO:0000259" key="12">
    <source>
        <dbReference type="PROSITE" id="PS51094"/>
    </source>
</evidence>
<dbReference type="GO" id="GO:0009401">
    <property type="term" value="P:phosphoenolpyruvate-dependent sugar phosphotransferase system"/>
    <property type="evidence" value="ECO:0007669"/>
    <property type="project" value="UniProtKB-KW"/>
</dbReference>
<sequence>MTSLVDLVDPGSVRVDVDAHDRDDAIRAAGDLLVRAGVAGDSYTRAMIANVEEHGPYIVVAPGFAFAHSRPDDSVTRTGMSLVRLAHPGAFGHETNDPVTLVLALAAVDADAHQDALATLARLLGDPARRRRLDEARTPEELCAALGDDPASATGAPATSGAPVVASDGAAGGADRAPTTPAAVSAATPSTATSAATSTPTEGDDEETVPSKGFILTVCGNGLGTSLFLKNTLEQVLDAWGWGPFVRVEASDTISARGRAGEADVLLTSGAIAEALGDVGVPVEVVDDFTSRAQVDAALRRVYAV</sequence>
<evidence type="ECO:0000256" key="3">
    <source>
        <dbReference type="ARBA" id="ARBA00022490"/>
    </source>
</evidence>
<keyword evidence="2" id="KW-0813">Transport</keyword>
<dbReference type="SUPFAM" id="SSF52794">
    <property type="entry name" value="PTS system IIB component-like"/>
    <property type="match status" value="1"/>
</dbReference>
<evidence type="ECO:0000313" key="14">
    <source>
        <dbReference type="EMBL" id="GAB48908.1"/>
    </source>
</evidence>
<name>H5UT50_9MICO</name>
<dbReference type="CDD" id="cd05563">
    <property type="entry name" value="PTS_IIB_ascorbate"/>
    <property type="match status" value="1"/>
</dbReference>
<feature type="region of interest" description="Disordered" evidence="11">
    <location>
        <begin position="146"/>
        <end position="209"/>
    </location>
</feature>
<dbReference type="GO" id="GO:0005737">
    <property type="term" value="C:cytoplasm"/>
    <property type="evidence" value="ECO:0007669"/>
    <property type="project" value="UniProtKB-SubCell"/>
</dbReference>
<dbReference type="InterPro" id="IPR013011">
    <property type="entry name" value="PTS_EIIB_2"/>
</dbReference>
<dbReference type="Gene3D" id="3.40.930.10">
    <property type="entry name" value="Mannitol-specific EII, Chain A"/>
    <property type="match status" value="1"/>
</dbReference>
<evidence type="ECO:0000256" key="6">
    <source>
        <dbReference type="ARBA" id="ARBA00022683"/>
    </source>
</evidence>
<evidence type="ECO:0000256" key="5">
    <source>
        <dbReference type="ARBA" id="ARBA00022679"/>
    </source>
</evidence>
<dbReference type="RefSeq" id="WP_009482806.1">
    <property type="nucleotide sequence ID" value="NZ_BAFE01000062.1"/>
</dbReference>
<evidence type="ECO:0000256" key="4">
    <source>
        <dbReference type="ARBA" id="ARBA00022553"/>
    </source>
</evidence>
<evidence type="ECO:0000256" key="7">
    <source>
        <dbReference type="ARBA" id="ARBA00022777"/>
    </source>
</evidence>
<keyword evidence="3" id="KW-0963">Cytoplasm</keyword>
<accession>H5UT50</accession>
<dbReference type="GO" id="GO:0016301">
    <property type="term" value="F:kinase activity"/>
    <property type="evidence" value="ECO:0007669"/>
    <property type="project" value="UniProtKB-KW"/>
</dbReference>
<dbReference type="InterPro" id="IPR002178">
    <property type="entry name" value="PTS_EIIA_type-2_dom"/>
</dbReference>
<dbReference type="eggNOG" id="COG1762">
    <property type="taxonomic scope" value="Bacteria"/>
</dbReference>
<proteinExistence type="predicted"/>
<dbReference type="InterPro" id="IPR051351">
    <property type="entry name" value="Ascorbate-PTS_EIIA_comp"/>
</dbReference>
<comment type="caution">
    <text evidence="14">The sequence shown here is derived from an EMBL/GenBank/DDBJ whole genome shotgun (WGS) entry which is preliminary data.</text>
</comment>
<organism evidence="14 15">
    <name type="scientific">Mobilicoccus pelagius NBRC 104925</name>
    <dbReference type="NCBI Taxonomy" id="1089455"/>
    <lineage>
        <taxon>Bacteria</taxon>
        <taxon>Bacillati</taxon>
        <taxon>Actinomycetota</taxon>
        <taxon>Actinomycetes</taxon>
        <taxon>Micrococcales</taxon>
        <taxon>Dermatophilaceae</taxon>
        <taxon>Mobilicoccus</taxon>
    </lineage>
</organism>
<evidence type="ECO:0000256" key="1">
    <source>
        <dbReference type="ARBA" id="ARBA00004496"/>
    </source>
</evidence>
<evidence type="ECO:0000256" key="11">
    <source>
        <dbReference type="SAM" id="MobiDB-lite"/>
    </source>
</evidence>
<evidence type="ECO:0000259" key="13">
    <source>
        <dbReference type="PROSITE" id="PS51099"/>
    </source>
</evidence>
<dbReference type="GO" id="GO:0008982">
    <property type="term" value="F:protein-N(PI)-phosphohistidine-sugar phosphotransferase activity"/>
    <property type="evidence" value="ECO:0007669"/>
    <property type="project" value="InterPro"/>
</dbReference>
<dbReference type="PANTHER" id="PTHR36203">
    <property type="entry name" value="ASCORBATE-SPECIFIC PTS SYSTEM EIIA COMPONENT"/>
    <property type="match status" value="1"/>
</dbReference>
<comment type="function">
    <text evidence="8">The phosphoenolpyruvate-dependent sugar phosphotransferase system (sugar PTS), a major carbohydrate active transport system, catalyzes the phosphorylation of incoming sugar substrates concomitantly with their translocation across the cell membrane. The enzyme II UlaABC PTS system is involved in ascorbate transport.</text>
</comment>
<keyword evidence="4" id="KW-0597">Phosphoprotein</keyword>
<keyword evidence="7" id="KW-0418">Kinase</keyword>
<dbReference type="InterPro" id="IPR003501">
    <property type="entry name" value="PTS_EIIB_2/3"/>
</dbReference>
<dbReference type="Pfam" id="PF02302">
    <property type="entry name" value="PTS_IIB"/>
    <property type="match status" value="1"/>
</dbReference>
<dbReference type="OrthoDB" id="1634238at2"/>
<evidence type="ECO:0000256" key="10">
    <source>
        <dbReference type="ARBA" id="ARBA00042072"/>
    </source>
</evidence>
<evidence type="ECO:0000256" key="8">
    <source>
        <dbReference type="ARBA" id="ARBA00037387"/>
    </source>
</evidence>
<protein>
    <recommendedName>
        <fullName evidence="9">Ascorbate-specific PTS system EIIA component</fullName>
    </recommendedName>
    <alternativeName>
        <fullName evidence="10">Ascorbate-specific phosphotransferase enzyme IIA component</fullName>
    </alternativeName>
</protein>
<dbReference type="Gene3D" id="3.40.50.2300">
    <property type="match status" value="1"/>
</dbReference>
<dbReference type="eggNOG" id="COG3414">
    <property type="taxonomic scope" value="Bacteria"/>
</dbReference>
<dbReference type="AlphaFoldDB" id="H5UT50"/>
<evidence type="ECO:0000256" key="9">
    <source>
        <dbReference type="ARBA" id="ARBA00041175"/>
    </source>
</evidence>
<dbReference type="SUPFAM" id="SSF55804">
    <property type="entry name" value="Phoshotransferase/anion transport protein"/>
    <property type="match status" value="1"/>
</dbReference>
<dbReference type="STRING" id="1089455.MOPEL_084_00430"/>
<dbReference type="PANTHER" id="PTHR36203:SF1">
    <property type="entry name" value="ASCORBATE-SPECIFIC PTS SYSTEM EIIA COMPONENT"/>
    <property type="match status" value="1"/>
</dbReference>
<feature type="compositionally biased region" description="Low complexity" evidence="11">
    <location>
        <begin position="147"/>
        <end position="201"/>
    </location>
</feature>
<dbReference type="PROSITE" id="PS51094">
    <property type="entry name" value="PTS_EIIA_TYPE_2"/>
    <property type="match status" value="1"/>
</dbReference>
<gene>
    <name evidence="14" type="ORF">MOPEL_084_00430</name>
</gene>
<dbReference type="InterPro" id="IPR016152">
    <property type="entry name" value="PTrfase/Anion_transptr"/>
</dbReference>
<keyword evidence="5 14" id="KW-0808">Transferase</keyword>